<dbReference type="InterPro" id="IPR057604">
    <property type="entry name" value="DPBB_PEX6"/>
</dbReference>
<evidence type="ECO:0000256" key="3">
    <source>
        <dbReference type="ARBA" id="ARBA00022593"/>
    </source>
</evidence>
<dbReference type="PANTHER" id="PTHR23077">
    <property type="entry name" value="AAA-FAMILY ATPASE"/>
    <property type="match status" value="1"/>
</dbReference>
<proteinExistence type="inferred from homology"/>
<feature type="region of interest" description="Disordered" evidence="11">
    <location>
        <begin position="1"/>
        <end position="25"/>
    </location>
</feature>
<keyword evidence="4" id="KW-0547">Nucleotide-binding</keyword>
<evidence type="ECO:0000256" key="2">
    <source>
        <dbReference type="ARBA" id="ARBA00006914"/>
    </source>
</evidence>
<keyword evidence="7" id="KW-0472">Membrane</keyword>
<dbReference type="FunFam" id="3.40.50.300:FF:000109">
    <property type="entry name" value="Peroxisomal biogenesis factor 6"/>
    <property type="match status" value="1"/>
</dbReference>
<dbReference type="Gene3D" id="3.40.50.300">
    <property type="entry name" value="P-loop containing nucleotide triphosphate hydrolases"/>
    <property type="match status" value="2"/>
</dbReference>
<keyword evidence="3" id="KW-0962">Peroxisome biogenesis</keyword>
<name>A0A3P8UKE5_CYNSE</name>
<organism evidence="13 14">
    <name type="scientific">Cynoglossus semilaevis</name>
    <name type="common">Tongue sole</name>
    <dbReference type="NCBI Taxonomy" id="244447"/>
    <lineage>
        <taxon>Eukaryota</taxon>
        <taxon>Metazoa</taxon>
        <taxon>Chordata</taxon>
        <taxon>Craniata</taxon>
        <taxon>Vertebrata</taxon>
        <taxon>Euteleostomi</taxon>
        <taxon>Actinopterygii</taxon>
        <taxon>Neopterygii</taxon>
        <taxon>Teleostei</taxon>
        <taxon>Neoteleostei</taxon>
        <taxon>Acanthomorphata</taxon>
        <taxon>Carangaria</taxon>
        <taxon>Pleuronectiformes</taxon>
        <taxon>Pleuronectoidei</taxon>
        <taxon>Cynoglossidae</taxon>
        <taxon>Cynoglossinae</taxon>
        <taxon>Cynoglossus</taxon>
    </lineage>
</organism>
<dbReference type="GO" id="GO:0005778">
    <property type="term" value="C:peroxisomal membrane"/>
    <property type="evidence" value="ECO:0007669"/>
    <property type="project" value="TreeGrafter"/>
</dbReference>
<reference evidence="13 14" key="1">
    <citation type="journal article" date="2014" name="Nat. Genet.">
        <title>Whole-genome sequence of a flatfish provides insights into ZW sex chromosome evolution and adaptation to a benthic lifestyle.</title>
        <authorList>
            <person name="Chen S."/>
            <person name="Zhang G."/>
            <person name="Shao C."/>
            <person name="Huang Q."/>
            <person name="Liu G."/>
            <person name="Zhang P."/>
            <person name="Song W."/>
            <person name="An N."/>
            <person name="Chalopin D."/>
            <person name="Volff J.N."/>
            <person name="Hong Y."/>
            <person name="Li Q."/>
            <person name="Sha Z."/>
            <person name="Zhou H."/>
            <person name="Xie M."/>
            <person name="Yu Q."/>
            <person name="Liu Y."/>
            <person name="Xiang H."/>
            <person name="Wang N."/>
            <person name="Wu K."/>
            <person name="Yang C."/>
            <person name="Zhou Q."/>
            <person name="Liao X."/>
            <person name="Yang L."/>
            <person name="Hu Q."/>
            <person name="Zhang J."/>
            <person name="Meng L."/>
            <person name="Jin L."/>
            <person name="Tian Y."/>
            <person name="Lian J."/>
            <person name="Yang J."/>
            <person name="Miao G."/>
            <person name="Liu S."/>
            <person name="Liang Z."/>
            <person name="Yan F."/>
            <person name="Li Y."/>
            <person name="Sun B."/>
            <person name="Zhang H."/>
            <person name="Zhang J."/>
            <person name="Zhu Y."/>
            <person name="Du M."/>
            <person name="Zhao Y."/>
            <person name="Schartl M."/>
            <person name="Tang Q."/>
            <person name="Wang J."/>
        </authorList>
    </citation>
    <scope>NUCLEOTIDE SEQUENCE</scope>
</reference>
<dbReference type="PANTHER" id="PTHR23077:SF9">
    <property type="entry name" value="PEROXISOMAL ATPASE PEX6"/>
    <property type="match status" value="1"/>
</dbReference>
<dbReference type="InterPro" id="IPR003960">
    <property type="entry name" value="ATPase_AAA_CS"/>
</dbReference>
<evidence type="ECO:0000256" key="4">
    <source>
        <dbReference type="ARBA" id="ARBA00022741"/>
    </source>
</evidence>
<dbReference type="FunFam" id="1.10.8.60:FF:000039">
    <property type="entry name" value="peroxisome biogenesis factor 6"/>
    <property type="match status" value="1"/>
</dbReference>
<evidence type="ECO:0000256" key="11">
    <source>
        <dbReference type="SAM" id="MobiDB-lite"/>
    </source>
</evidence>
<dbReference type="InterPro" id="IPR047533">
    <property type="entry name" value="RecA-like_PEX6_r2"/>
</dbReference>
<dbReference type="GO" id="GO:0005524">
    <property type="term" value="F:ATP binding"/>
    <property type="evidence" value="ECO:0007669"/>
    <property type="project" value="UniProtKB-KW"/>
</dbReference>
<dbReference type="GO" id="GO:0016887">
    <property type="term" value="F:ATP hydrolysis activity"/>
    <property type="evidence" value="ECO:0007669"/>
    <property type="project" value="InterPro"/>
</dbReference>
<reference evidence="13" key="2">
    <citation type="submission" date="2025-08" db="UniProtKB">
        <authorList>
            <consortium name="Ensembl"/>
        </authorList>
    </citation>
    <scope>IDENTIFICATION</scope>
</reference>
<evidence type="ECO:0000259" key="12">
    <source>
        <dbReference type="SMART" id="SM00382"/>
    </source>
</evidence>
<dbReference type="InterPro" id="IPR041569">
    <property type="entry name" value="AAA_lid_3"/>
</dbReference>
<dbReference type="Ensembl" id="ENSCSET00000000782.1">
    <property type="protein sequence ID" value="ENSCSEP00000000755.1"/>
    <property type="gene ID" value="ENSCSEG00000000510.1"/>
</dbReference>
<dbReference type="Gene3D" id="1.10.8.60">
    <property type="match status" value="2"/>
</dbReference>
<dbReference type="Pfam" id="PF00004">
    <property type="entry name" value="AAA"/>
    <property type="match status" value="2"/>
</dbReference>
<keyword evidence="6" id="KW-0067">ATP-binding</keyword>
<evidence type="ECO:0000256" key="8">
    <source>
        <dbReference type="ARBA" id="ARBA00034811"/>
    </source>
</evidence>
<dbReference type="InterPro" id="IPR003959">
    <property type="entry name" value="ATPase_AAA_core"/>
</dbReference>
<dbReference type="PROSITE" id="PS00674">
    <property type="entry name" value="AAA"/>
    <property type="match status" value="1"/>
</dbReference>
<dbReference type="GeneTree" id="ENSGT00550000074953"/>
<evidence type="ECO:0000256" key="5">
    <source>
        <dbReference type="ARBA" id="ARBA00022801"/>
    </source>
</evidence>
<keyword evidence="14" id="KW-1185">Reference proteome</keyword>
<comment type="subcellular location">
    <subcellularLocation>
        <location evidence="1">Membrane</location>
    </subcellularLocation>
</comment>
<evidence type="ECO:0000256" key="1">
    <source>
        <dbReference type="ARBA" id="ARBA00004370"/>
    </source>
</evidence>
<dbReference type="GO" id="GO:0005829">
    <property type="term" value="C:cytosol"/>
    <property type="evidence" value="ECO:0007669"/>
    <property type="project" value="TreeGrafter"/>
</dbReference>
<dbReference type="SUPFAM" id="SSF52540">
    <property type="entry name" value="P-loop containing nucleoside triphosphate hydrolases"/>
    <property type="match status" value="2"/>
</dbReference>
<dbReference type="Proteomes" id="UP000265120">
    <property type="component" value="Chromosome 9"/>
</dbReference>
<evidence type="ECO:0000313" key="13">
    <source>
        <dbReference type="Ensembl" id="ENSCSEP00000000755.1"/>
    </source>
</evidence>
<dbReference type="Pfam" id="PF25395">
    <property type="entry name" value="DPBB_PEX6"/>
    <property type="match status" value="1"/>
</dbReference>
<dbReference type="InterPro" id="IPR003593">
    <property type="entry name" value="AAA+_ATPase"/>
</dbReference>
<sequence length="934" mass="102275">MNVLEFQKHFPPPAQRRTHTPPMSQREVSVTGQLKDRVPRKVEESNTCVRLFVSRVCLRRYGFQLLSCSGTVRPVKPVSLDRVVLGARSRNTLSWAGKQSFSNRILELCSREESLLVRRGYPLLLPRHDPEQVIPRNVFLVLDCSPVIQGRITADTSLVLTECWDSSELTVAPCRPISLCISDFAHYADGLGNGRSLLNSRRLLDSGFSNVLRALECSVDVRVADTRQWAEVGHQEAATLDADSSVFMSKRLLLRLGLFNREWVWLCRVGEAHRPSTEVRERLVTVVVGDSAESQEPQNQEDVGLISATLWFNLTDGEMVPVNKCTLRMKRWMPSPLDRAGLSESSCRSASPPFANMLHVQPVASPLYKDPSSCCDLLLSEHFNCPRLVSQGDIITVSCQNHPELVENNAENLYRCSVLFFKVQKVCPPGGGEDDKDGGGSCGAFLADRLHTSLYMVDCVGLCADTSAASEVKLASVFQKAAAVQPCMLLLRNLHLLLQPKGGASEEDSRVSASLCQLLSSVPTSVVVVGTVCRPRDLSAGVVTAFVHQVALESPSEEQRSSMLVGLTYDLHLGRDVSLERLAKLTSGFVLGDLRALVAEAGRAACRRLRLICGRLQEEDLCQTGVTIQNQDFTSALETLQDAQSKAVGAPKIPNVRWEDVGGLQQVKKEILNTVQLPLQRPELLSLGLSRTGILLYGPPGTGKTLLAKAVATECSMTFLSVKGPELINMYVGQSEENIREVFFRARSAAPCVIFFDELDSLAPSRGRSGDSGGVMDRVVSQLLAELDGLDSASGVFVIGATNRPDLLDQSLLRPGRFDKLVYVGVNKDKTSQLQVLEAITRKFQLDPGLDLELLVNSCPDHMTGADLYALCSDAMTSAIKRKISLIVKGVDSEDTPLLLCAEDFSAALGNFKPSVSEQELLRYRAVQQQLAAT</sequence>
<dbReference type="InterPro" id="IPR050168">
    <property type="entry name" value="AAA_ATPase_domain"/>
</dbReference>
<dbReference type="Pfam" id="PF17862">
    <property type="entry name" value="AAA_lid_3"/>
    <property type="match status" value="1"/>
</dbReference>
<reference evidence="13" key="3">
    <citation type="submission" date="2025-09" db="UniProtKB">
        <authorList>
            <consortium name="Ensembl"/>
        </authorList>
    </citation>
    <scope>IDENTIFICATION</scope>
</reference>
<dbReference type="SMART" id="SM00382">
    <property type="entry name" value="AAA"/>
    <property type="match status" value="1"/>
</dbReference>
<evidence type="ECO:0000256" key="9">
    <source>
        <dbReference type="ARBA" id="ARBA00034920"/>
    </source>
</evidence>
<evidence type="ECO:0000313" key="14">
    <source>
        <dbReference type="Proteomes" id="UP000265120"/>
    </source>
</evidence>
<evidence type="ECO:0000256" key="6">
    <source>
        <dbReference type="ARBA" id="ARBA00022840"/>
    </source>
</evidence>
<comment type="catalytic activity">
    <reaction evidence="10">
        <text>ATP + H2O = ADP + phosphate + H(+)</text>
        <dbReference type="Rhea" id="RHEA:13065"/>
        <dbReference type="ChEBI" id="CHEBI:15377"/>
        <dbReference type="ChEBI" id="CHEBI:15378"/>
        <dbReference type="ChEBI" id="CHEBI:30616"/>
        <dbReference type="ChEBI" id="CHEBI:43474"/>
        <dbReference type="ChEBI" id="CHEBI:456216"/>
    </reaction>
    <physiologicalReaction direction="left-to-right" evidence="10">
        <dbReference type="Rhea" id="RHEA:13066"/>
    </physiologicalReaction>
</comment>
<dbReference type="GO" id="GO:0016558">
    <property type="term" value="P:protein import into peroxisome matrix"/>
    <property type="evidence" value="ECO:0007669"/>
    <property type="project" value="TreeGrafter"/>
</dbReference>
<feature type="domain" description="AAA+ ATPase" evidence="12">
    <location>
        <begin position="690"/>
        <end position="829"/>
    </location>
</feature>
<dbReference type="InterPro" id="IPR027417">
    <property type="entry name" value="P-loop_NTPase"/>
</dbReference>
<evidence type="ECO:0000256" key="10">
    <source>
        <dbReference type="ARBA" id="ARBA00048778"/>
    </source>
</evidence>
<protein>
    <recommendedName>
        <fullName evidence="8">Peroxisomal ATPase PEX6</fullName>
    </recommendedName>
    <alternativeName>
        <fullName evidence="9">Peroxin-6</fullName>
    </alternativeName>
</protein>
<evidence type="ECO:0000256" key="7">
    <source>
        <dbReference type="ARBA" id="ARBA00023136"/>
    </source>
</evidence>
<keyword evidence="5" id="KW-0378">Hydrolase</keyword>
<dbReference type="AlphaFoldDB" id="A0A3P8UKE5"/>
<accession>A0A3P8UKE5</accession>
<comment type="similarity">
    <text evidence="2">Belongs to the AAA ATPase family.</text>
</comment>
<dbReference type="CDD" id="cd19527">
    <property type="entry name" value="RecA-like_PEX6_r2"/>
    <property type="match status" value="1"/>
</dbReference>